<dbReference type="KEGG" id="lhf:JCM16775_2470"/>
<dbReference type="InterPro" id="IPR032250">
    <property type="entry name" value="DUF4825"/>
</dbReference>
<dbReference type="RefSeq" id="WP_026745544.1">
    <property type="nucleotide sequence ID" value="NZ_AP019823.1"/>
</dbReference>
<reference evidence="3 4" key="1">
    <citation type="submission" date="2019-07" db="EMBL/GenBank/DDBJ databases">
        <title>Complete Genome Sequence of Leptotrichia hofstadii Strain JCM16775.</title>
        <authorList>
            <person name="Watanabe S."/>
            <person name="Cui L."/>
        </authorList>
    </citation>
    <scope>NUCLEOTIDE SEQUENCE [LARGE SCALE GENOMIC DNA]</scope>
    <source>
        <strain evidence="3 4">JCM16775</strain>
    </source>
</reference>
<proteinExistence type="predicted"/>
<evidence type="ECO:0000256" key="1">
    <source>
        <dbReference type="SAM" id="SignalP"/>
    </source>
</evidence>
<keyword evidence="4" id="KW-1185">Reference proteome</keyword>
<feature type="chain" id="PRO_5021947034" description="DUF4825 domain-containing protein" evidence="1">
    <location>
        <begin position="23"/>
        <end position="155"/>
    </location>
</feature>
<sequence>MKNKKFEIIALLILCVIFTACGKSQNSNKNTYEYKTKYVGDNSKVMNILSNLKYPKKTSYNSVQILSEKEPYGVLVKLNINSGKIPEKNEFLKNSAVLFALIENLSFVKYEDVSNNKIIAEFTRDEIDNYLKAEVNKNTKEIGSNEKEFVKYLNK</sequence>
<feature type="domain" description="DUF4825" evidence="2">
    <location>
        <begin position="32"/>
        <end position="112"/>
    </location>
</feature>
<gene>
    <name evidence="3" type="ORF">JCM16775_2470</name>
</gene>
<keyword evidence="1" id="KW-0732">Signal</keyword>
<protein>
    <recommendedName>
        <fullName evidence="2">DUF4825 domain-containing protein</fullName>
    </recommendedName>
</protein>
<dbReference type="AlphaFoldDB" id="A0A510JPX7"/>
<evidence type="ECO:0000313" key="4">
    <source>
        <dbReference type="Proteomes" id="UP000321892"/>
    </source>
</evidence>
<dbReference type="Proteomes" id="UP000321892">
    <property type="component" value="Chromosome"/>
</dbReference>
<feature type="signal peptide" evidence="1">
    <location>
        <begin position="1"/>
        <end position="22"/>
    </location>
</feature>
<name>A0A510JPX7_9FUSO</name>
<evidence type="ECO:0000259" key="2">
    <source>
        <dbReference type="Pfam" id="PF16107"/>
    </source>
</evidence>
<dbReference type="OrthoDB" id="9762883at2"/>
<dbReference type="EMBL" id="AP019823">
    <property type="protein sequence ID" value="BBM39733.1"/>
    <property type="molecule type" value="Genomic_DNA"/>
</dbReference>
<dbReference type="Pfam" id="PF16107">
    <property type="entry name" value="DUF4825"/>
    <property type="match status" value="1"/>
</dbReference>
<evidence type="ECO:0000313" key="3">
    <source>
        <dbReference type="EMBL" id="BBM39733.1"/>
    </source>
</evidence>
<dbReference type="PROSITE" id="PS51257">
    <property type="entry name" value="PROKAR_LIPOPROTEIN"/>
    <property type="match status" value="1"/>
</dbReference>
<organism evidence="3 4">
    <name type="scientific">Leptotrichia hofstadii</name>
    <dbReference type="NCBI Taxonomy" id="157688"/>
    <lineage>
        <taxon>Bacteria</taxon>
        <taxon>Fusobacteriati</taxon>
        <taxon>Fusobacteriota</taxon>
        <taxon>Fusobacteriia</taxon>
        <taxon>Fusobacteriales</taxon>
        <taxon>Leptotrichiaceae</taxon>
        <taxon>Leptotrichia</taxon>
    </lineage>
</organism>
<accession>A0A510JPX7</accession>